<dbReference type="EMBL" id="CWGJ01000014">
    <property type="protein sequence ID" value="CRX38610.1"/>
    <property type="molecule type" value="Genomic_DNA"/>
</dbReference>
<reference evidence="2" key="1">
    <citation type="submission" date="2015-06" db="EMBL/GenBank/DDBJ databases">
        <authorList>
            <person name="Bertelli C."/>
        </authorList>
    </citation>
    <scope>NUCLEOTIDE SEQUENCE [LARGE SCALE GENOMIC DNA]</scope>
    <source>
        <strain evidence="2">CRIB-30</strain>
    </source>
</reference>
<dbReference type="RefSeq" id="WP_098038475.1">
    <property type="nucleotide sequence ID" value="NZ_CWGJ01000014.1"/>
</dbReference>
<sequence length="199" mass="22315">MQVDPARAVFLYPVTFASNRNFCAKILEEWEQKAVALLDSREQVDNRQELKGVVSLIGIAKRAVIKEEAGDSHLILVNESRVVALLAADSAAGVFKIHSLVFSPGYLFVEKVPLLRQVIPLIEMFALGRGCHKMQVQMPASSVPMFQEVGFSNPEVIKEAMDLTRLKRELPEGESLKTCDSARKECFYYHEFSDVDRGL</sequence>
<protein>
    <recommendedName>
        <fullName evidence="3">N-acetyltransferase domain-containing protein</fullName>
    </recommendedName>
</protein>
<organism evidence="1 2">
    <name type="scientific">Estrella lausannensis</name>
    <dbReference type="NCBI Taxonomy" id="483423"/>
    <lineage>
        <taxon>Bacteria</taxon>
        <taxon>Pseudomonadati</taxon>
        <taxon>Chlamydiota</taxon>
        <taxon>Chlamydiia</taxon>
        <taxon>Parachlamydiales</taxon>
        <taxon>Candidatus Criblamydiaceae</taxon>
        <taxon>Estrella</taxon>
    </lineage>
</organism>
<keyword evidence="2" id="KW-1185">Reference proteome</keyword>
<evidence type="ECO:0008006" key="3">
    <source>
        <dbReference type="Google" id="ProtNLM"/>
    </source>
</evidence>
<dbReference type="AlphaFoldDB" id="A0A0H5E5V9"/>
<evidence type="ECO:0000313" key="2">
    <source>
        <dbReference type="Proteomes" id="UP000220251"/>
    </source>
</evidence>
<proteinExistence type="predicted"/>
<name>A0A0H5E5V9_9BACT</name>
<gene>
    <name evidence="1" type="ORF">ELAC_1270</name>
</gene>
<evidence type="ECO:0000313" key="1">
    <source>
        <dbReference type="EMBL" id="CRX38610.1"/>
    </source>
</evidence>
<dbReference type="Proteomes" id="UP000220251">
    <property type="component" value="Unassembled WGS sequence"/>
</dbReference>
<accession>A0A0H5E5V9</accession>